<proteinExistence type="predicted"/>
<evidence type="ECO:0000256" key="1">
    <source>
        <dbReference type="SAM" id="SignalP"/>
    </source>
</evidence>
<accession>A0AAD5JP05</accession>
<comment type="caution">
    <text evidence="2">The sequence shown here is derived from an EMBL/GenBank/DDBJ whole genome shotgun (WGS) entry which is preliminary data.</text>
</comment>
<dbReference type="EMBL" id="JAIXMP010000043">
    <property type="protein sequence ID" value="KAI9247138.1"/>
    <property type="molecule type" value="Genomic_DNA"/>
</dbReference>
<evidence type="ECO:0000313" key="3">
    <source>
        <dbReference type="Proteomes" id="UP001209540"/>
    </source>
</evidence>
<feature type="chain" id="PRO_5041987424" evidence="1">
    <location>
        <begin position="28"/>
        <end position="84"/>
    </location>
</feature>
<organism evidence="2 3">
    <name type="scientific">Phascolomyces articulosus</name>
    <dbReference type="NCBI Taxonomy" id="60185"/>
    <lineage>
        <taxon>Eukaryota</taxon>
        <taxon>Fungi</taxon>
        <taxon>Fungi incertae sedis</taxon>
        <taxon>Mucoromycota</taxon>
        <taxon>Mucoromycotina</taxon>
        <taxon>Mucoromycetes</taxon>
        <taxon>Mucorales</taxon>
        <taxon>Lichtheimiaceae</taxon>
        <taxon>Phascolomyces</taxon>
    </lineage>
</organism>
<dbReference type="AlphaFoldDB" id="A0AAD5JP05"/>
<protein>
    <submittedName>
        <fullName evidence="2">Uncharacterized protein</fullName>
    </submittedName>
</protein>
<name>A0AAD5JP05_9FUNG</name>
<evidence type="ECO:0000313" key="2">
    <source>
        <dbReference type="EMBL" id="KAI9247138.1"/>
    </source>
</evidence>
<dbReference type="Proteomes" id="UP001209540">
    <property type="component" value="Unassembled WGS sequence"/>
</dbReference>
<reference evidence="2" key="1">
    <citation type="journal article" date="2022" name="IScience">
        <title>Evolution of zygomycete secretomes and the origins of terrestrial fungal ecologies.</title>
        <authorList>
            <person name="Chang Y."/>
            <person name="Wang Y."/>
            <person name="Mondo S."/>
            <person name="Ahrendt S."/>
            <person name="Andreopoulos W."/>
            <person name="Barry K."/>
            <person name="Beard J."/>
            <person name="Benny G.L."/>
            <person name="Blankenship S."/>
            <person name="Bonito G."/>
            <person name="Cuomo C."/>
            <person name="Desiro A."/>
            <person name="Gervers K.A."/>
            <person name="Hundley H."/>
            <person name="Kuo A."/>
            <person name="LaButti K."/>
            <person name="Lang B.F."/>
            <person name="Lipzen A."/>
            <person name="O'Donnell K."/>
            <person name="Pangilinan J."/>
            <person name="Reynolds N."/>
            <person name="Sandor L."/>
            <person name="Smith M.E."/>
            <person name="Tsang A."/>
            <person name="Grigoriev I.V."/>
            <person name="Stajich J.E."/>
            <person name="Spatafora J.W."/>
        </authorList>
    </citation>
    <scope>NUCLEOTIDE SEQUENCE</scope>
    <source>
        <strain evidence="2">RSA 2281</strain>
    </source>
</reference>
<gene>
    <name evidence="2" type="ORF">BDA99DRAFT_526186</name>
</gene>
<reference evidence="2" key="2">
    <citation type="submission" date="2023-02" db="EMBL/GenBank/DDBJ databases">
        <authorList>
            <consortium name="DOE Joint Genome Institute"/>
            <person name="Mondo S.J."/>
            <person name="Chang Y."/>
            <person name="Wang Y."/>
            <person name="Ahrendt S."/>
            <person name="Andreopoulos W."/>
            <person name="Barry K."/>
            <person name="Beard J."/>
            <person name="Benny G.L."/>
            <person name="Blankenship S."/>
            <person name="Bonito G."/>
            <person name="Cuomo C."/>
            <person name="Desiro A."/>
            <person name="Gervers K.A."/>
            <person name="Hundley H."/>
            <person name="Kuo A."/>
            <person name="LaButti K."/>
            <person name="Lang B.F."/>
            <person name="Lipzen A."/>
            <person name="O'Donnell K."/>
            <person name="Pangilinan J."/>
            <person name="Reynolds N."/>
            <person name="Sandor L."/>
            <person name="Smith M.W."/>
            <person name="Tsang A."/>
            <person name="Grigoriev I.V."/>
            <person name="Stajich J.E."/>
            <person name="Spatafora J.W."/>
        </authorList>
    </citation>
    <scope>NUCLEOTIDE SEQUENCE</scope>
    <source>
        <strain evidence="2">RSA 2281</strain>
    </source>
</reference>
<keyword evidence="3" id="KW-1185">Reference proteome</keyword>
<feature type="signal peptide" evidence="1">
    <location>
        <begin position="1"/>
        <end position="27"/>
    </location>
</feature>
<keyword evidence="1" id="KW-0732">Signal</keyword>
<sequence>MARLTTITMAMVMMVFLLFSFVSTTTAAGGNRCNCLCYYKAKFRYHECMRQGGTITDCVIQSDFGRCGPNCQEHVCNDDVPGGF</sequence>